<dbReference type="PIRSF" id="PIRSF001430">
    <property type="entry name" value="tRNA_psdUrid_synth"/>
    <property type="match status" value="1"/>
</dbReference>
<evidence type="ECO:0000256" key="7">
    <source>
        <dbReference type="RuleBase" id="RU003792"/>
    </source>
</evidence>
<evidence type="ECO:0000256" key="2">
    <source>
        <dbReference type="ARBA" id="ARBA00022694"/>
    </source>
</evidence>
<dbReference type="Gene3D" id="3.30.70.580">
    <property type="entry name" value="Pseudouridine synthase I, catalytic domain, N-terminal subdomain"/>
    <property type="match status" value="1"/>
</dbReference>
<dbReference type="InterPro" id="IPR020103">
    <property type="entry name" value="PsdUridine_synth_cat_dom_sf"/>
</dbReference>
<comment type="similarity">
    <text evidence="1 4 7">Belongs to the tRNA pseudouridine synthase TruA family.</text>
</comment>
<comment type="caution">
    <text evidence="9">The sequence shown here is derived from an EMBL/GenBank/DDBJ whole genome shotgun (WGS) entry which is preliminary data.</text>
</comment>
<dbReference type="RefSeq" id="WP_147670264.1">
    <property type="nucleotide sequence ID" value="NZ_VDUW01000013.1"/>
</dbReference>
<feature type="binding site" evidence="4 6">
    <location>
        <position position="111"/>
    </location>
    <ligand>
        <name>substrate</name>
    </ligand>
</feature>
<dbReference type="AlphaFoldDB" id="A0A5C8NIY9"/>
<dbReference type="Pfam" id="PF01416">
    <property type="entry name" value="PseudoU_synth_1"/>
    <property type="match status" value="2"/>
</dbReference>
<evidence type="ECO:0000313" key="10">
    <source>
        <dbReference type="Proteomes" id="UP000321574"/>
    </source>
</evidence>
<feature type="active site" description="Nucleophile" evidence="4 5">
    <location>
        <position position="53"/>
    </location>
</feature>
<dbReference type="EMBL" id="VDUW01000013">
    <property type="protein sequence ID" value="TXL60987.1"/>
    <property type="molecule type" value="Genomic_DNA"/>
</dbReference>
<keyword evidence="2 4" id="KW-0819">tRNA processing</keyword>
<feature type="domain" description="Pseudouridine synthase I TruA alpha/beta" evidence="8">
    <location>
        <begin position="9"/>
        <end position="104"/>
    </location>
</feature>
<dbReference type="SUPFAM" id="SSF55120">
    <property type="entry name" value="Pseudouridine synthase"/>
    <property type="match status" value="1"/>
</dbReference>
<proteinExistence type="inferred from homology"/>
<dbReference type="FunFam" id="3.30.70.580:FF:000001">
    <property type="entry name" value="tRNA pseudouridine synthase A"/>
    <property type="match status" value="1"/>
</dbReference>
<sequence length="249" mass="28351">MEKIKCTISYDGTNFSGFQIQPHKRTVQGEIEKALQKIHKGQAIRLYPSGRTDAGVHAVAQTIHFETPLQLDVESWKKALNALLKKDIYIKQAEKAPASFHARFSALEKEYHYIVLNEAELNPFRRNYVYQFPYYLNVLKMEEACKYLEGKHDFTSFSSARSTAKGSKVRTIYEATCKRNGSEVIFTFRGNGFLYHMVRILVGTLLEVGQGKREPSSISDILAKKDRQQSGKTAPAQGLYLWNVIYGAE</sequence>
<dbReference type="InterPro" id="IPR001406">
    <property type="entry name" value="PsdUridine_synth_TruA"/>
</dbReference>
<evidence type="ECO:0000259" key="8">
    <source>
        <dbReference type="Pfam" id="PF01416"/>
    </source>
</evidence>
<dbReference type="PANTHER" id="PTHR11142:SF0">
    <property type="entry name" value="TRNA PSEUDOURIDINE SYNTHASE-LIKE 1"/>
    <property type="match status" value="1"/>
</dbReference>
<comment type="catalytic activity">
    <reaction evidence="4 7">
        <text>uridine(38/39/40) in tRNA = pseudouridine(38/39/40) in tRNA</text>
        <dbReference type="Rhea" id="RHEA:22376"/>
        <dbReference type="Rhea" id="RHEA-COMP:10085"/>
        <dbReference type="Rhea" id="RHEA-COMP:10087"/>
        <dbReference type="ChEBI" id="CHEBI:65314"/>
        <dbReference type="ChEBI" id="CHEBI:65315"/>
        <dbReference type="EC" id="5.4.99.12"/>
    </reaction>
</comment>
<comment type="caution">
    <text evidence="4">Lacks conserved residue(s) required for the propagation of feature annotation.</text>
</comment>
<reference evidence="9 10" key="1">
    <citation type="submission" date="2019-06" db="EMBL/GenBank/DDBJ databases">
        <title>Cerasibacillus sp. nov., isolated from maize field.</title>
        <authorList>
            <person name="Lin S.-Y."/>
            <person name="Tsai C.-F."/>
            <person name="Young C.-C."/>
        </authorList>
    </citation>
    <scope>NUCLEOTIDE SEQUENCE [LARGE SCALE GENOMIC DNA]</scope>
    <source>
        <strain evidence="9 10">CC-CFT480</strain>
    </source>
</reference>
<comment type="subunit">
    <text evidence="4">Homodimer.</text>
</comment>
<dbReference type="Gene3D" id="3.30.70.660">
    <property type="entry name" value="Pseudouridine synthase I, catalytic domain, C-terminal subdomain"/>
    <property type="match status" value="1"/>
</dbReference>
<dbReference type="EC" id="5.4.99.12" evidence="4"/>
<dbReference type="CDD" id="cd02570">
    <property type="entry name" value="PseudoU_synth_EcTruA"/>
    <property type="match status" value="1"/>
</dbReference>
<protein>
    <recommendedName>
        <fullName evidence="4">tRNA pseudouridine synthase A</fullName>
        <ecNumber evidence="4">5.4.99.12</ecNumber>
    </recommendedName>
    <alternativeName>
        <fullName evidence="4">tRNA pseudouridine(38-40) synthase</fullName>
    </alternativeName>
    <alternativeName>
        <fullName evidence="4">tRNA pseudouridylate synthase I</fullName>
    </alternativeName>
    <alternativeName>
        <fullName evidence="4">tRNA-uridine isomerase I</fullName>
    </alternativeName>
</protein>
<dbReference type="GO" id="GO:0160147">
    <property type="term" value="F:tRNA pseudouridine(38-40) synthase activity"/>
    <property type="evidence" value="ECO:0007669"/>
    <property type="project" value="UniProtKB-EC"/>
</dbReference>
<dbReference type="InterPro" id="IPR020094">
    <property type="entry name" value="TruA/RsuA/RluB/E/F_N"/>
</dbReference>
<evidence type="ECO:0000256" key="3">
    <source>
        <dbReference type="ARBA" id="ARBA00023235"/>
    </source>
</evidence>
<dbReference type="InterPro" id="IPR020095">
    <property type="entry name" value="PsdUridine_synth_TruA_C"/>
</dbReference>
<dbReference type="GO" id="GO:0003723">
    <property type="term" value="F:RNA binding"/>
    <property type="evidence" value="ECO:0007669"/>
    <property type="project" value="InterPro"/>
</dbReference>
<dbReference type="Proteomes" id="UP000321574">
    <property type="component" value="Unassembled WGS sequence"/>
</dbReference>
<evidence type="ECO:0000256" key="6">
    <source>
        <dbReference type="PIRSR" id="PIRSR001430-2"/>
    </source>
</evidence>
<keyword evidence="10" id="KW-1185">Reference proteome</keyword>
<dbReference type="GO" id="GO:0031119">
    <property type="term" value="P:tRNA pseudouridine synthesis"/>
    <property type="evidence" value="ECO:0007669"/>
    <property type="project" value="UniProtKB-UniRule"/>
</dbReference>
<evidence type="ECO:0000256" key="5">
    <source>
        <dbReference type="PIRSR" id="PIRSR001430-1"/>
    </source>
</evidence>
<evidence type="ECO:0000313" key="9">
    <source>
        <dbReference type="EMBL" id="TXL60987.1"/>
    </source>
</evidence>
<gene>
    <name evidence="4 9" type="primary">truA</name>
    <name evidence="9" type="ORF">FHP05_13645</name>
</gene>
<evidence type="ECO:0000256" key="4">
    <source>
        <dbReference type="HAMAP-Rule" id="MF_00171"/>
    </source>
</evidence>
<dbReference type="NCBIfam" id="TIGR00071">
    <property type="entry name" value="hisT_truA"/>
    <property type="match status" value="1"/>
</dbReference>
<feature type="domain" description="Pseudouridine synthase I TruA alpha/beta" evidence="8">
    <location>
        <begin position="144"/>
        <end position="246"/>
    </location>
</feature>
<dbReference type="PANTHER" id="PTHR11142">
    <property type="entry name" value="PSEUDOURIDYLATE SYNTHASE"/>
    <property type="match status" value="1"/>
</dbReference>
<dbReference type="InterPro" id="IPR020097">
    <property type="entry name" value="PsdUridine_synth_TruA_a/b_dom"/>
</dbReference>
<name>A0A5C8NIY9_9BACI</name>
<organism evidence="9 10">
    <name type="scientific">Cerasibacillus terrae</name>
    <dbReference type="NCBI Taxonomy" id="2498845"/>
    <lineage>
        <taxon>Bacteria</taxon>
        <taxon>Bacillati</taxon>
        <taxon>Bacillota</taxon>
        <taxon>Bacilli</taxon>
        <taxon>Bacillales</taxon>
        <taxon>Bacillaceae</taxon>
        <taxon>Cerasibacillus</taxon>
    </lineage>
</organism>
<accession>A0A5C8NIY9</accession>
<dbReference type="HAMAP" id="MF_00171">
    <property type="entry name" value="TruA"/>
    <property type="match status" value="1"/>
</dbReference>
<dbReference type="OrthoDB" id="9811823at2"/>
<keyword evidence="3 4" id="KW-0413">Isomerase</keyword>
<evidence type="ECO:0000256" key="1">
    <source>
        <dbReference type="ARBA" id="ARBA00009375"/>
    </source>
</evidence>
<comment type="function">
    <text evidence="4">Formation of pseudouridine at positions 38, 39 and 40 in the anticodon stem and loop of transfer RNAs.</text>
</comment>